<evidence type="ECO:0000313" key="1">
    <source>
        <dbReference type="EMBL" id="MBK1661781.1"/>
    </source>
</evidence>
<reference evidence="1 2" key="1">
    <citation type="journal article" date="2020" name="Microorganisms">
        <title>Osmotic Adaptation and Compatible Solute Biosynthesis of Phototrophic Bacteria as Revealed from Genome Analyses.</title>
        <authorList>
            <person name="Imhoff J.F."/>
            <person name="Rahn T."/>
            <person name="Kunzel S."/>
            <person name="Keller A."/>
            <person name="Neulinger S.C."/>
        </authorList>
    </citation>
    <scope>NUCLEOTIDE SEQUENCE [LARGE SCALE GENOMIC DNA]</scope>
    <source>
        <strain evidence="1 2">DSM 15382</strain>
    </source>
</reference>
<accession>A0ABS1D4I9</accession>
<sequence>MHPETPRLPPHLLPDFEHHFQAYRDADIRFLEALAAPERQPDPLLILDFFGMRVDPDYEPAQAHRRGTVIDRPPFPGDTLLSGGIEYAALALALQSAGEGFAVVEVGAGWGPWVTLATLCARRLGKRRIAITAAEADPLRFQALRRHLDLNGLVPLGAPDAGAAGDLAWRLHQAVVWPHAKGALWPGAALGDAGRRAVEAAPSDGADYRGHALPLSRQASIPLPTLLEAHAAVDLLHMDVQGTEAALLAGALPVLNDRVRLLCVATHSRRIEGALLDLLFGAGWRLEREEPCFFPVAQPVVSLDALTQADGCQVWRNPRLGG</sequence>
<gene>
    <name evidence="1" type="ORF">CKO45_26635</name>
</gene>
<evidence type="ECO:0000313" key="2">
    <source>
        <dbReference type="Proteomes" id="UP000697995"/>
    </source>
</evidence>
<protein>
    <recommendedName>
        <fullName evidence="3">FkbM family methyltransferase</fullName>
    </recommendedName>
</protein>
<dbReference type="Gene3D" id="3.40.50.150">
    <property type="entry name" value="Vaccinia Virus protein VP39"/>
    <property type="match status" value="1"/>
</dbReference>
<organism evidence="1 2">
    <name type="scientific">Paracraurococcus ruber</name>
    <dbReference type="NCBI Taxonomy" id="77675"/>
    <lineage>
        <taxon>Bacteria</taxon>
        <taxon>Pseudomonadati</taxon>
        <taxon>Pseudomonadota</taxon>
        <taxon>Alphaproteobacteria</taxon>
        <taxon>Acetobacterales</taxon>
        <taxon>Roseomonadaceae</taxon>
        <taxon>Paracraurococcus</taxon>
    </lineage>
</organism>
<comment type="caution">
    <text evidence="1">The sequence shown here is derived from an EMBL/GenBank/DDBJ whole genome shotgun (WGS) entry which is preliminary data.</text>
</comment>
<proteinExistence type="predicted"/>
<name>A0ABS1D4I9_9PROT</name>
<dbReference type="InterPro" id="IPR029063">
    <property type="entry name" value="SAM-dependent_MTases_sf"/>
</dbReference>
<dbReference type="SUPFAM" id="SSF53335">
    <property type="entry name" value="S-adenosyl-L-methionine-dependent methyltransferases"/>
    <property type="match status" value="1"/>
</dbReference>
<dbReference type="RefSeq" id="WP_133223451.1">
    <property type="nucleotide sequence ID" value="NZ_NRSG01000370.1"/>
</dbReference>
<keyword evidence="2" id="KW-1185">Reference proteome</keyword>
<evidence type="ECO:0008006" key="3">
    <source>
        <dbReference type="Google" id="ProtNLM"/>
    </source>
</evidence>
<dbReference type="Proteomes" id="UP000697995">
    <property type="component" value="Unassembled WGS sequence"/>
</dbReference>
<dbReference type="EMBL" id="NRSG01000370">
    <property type="protein sequence ID" value="MBK1661781.1"/>
    <property type="molecule type" value="Genomic_DNA"/>
</dbReference>